<name>A0A1L0C4D0_9ASCO</name>
<organism evidence="2 3">
    <name type="scientific">Sungouiella intermedia</name>
    <dbReference type="NCBI Taxonomy" id="45354"/>
    <lineage>
        <taxon>Eukaryota</taxon>
        <taxon>Fungi</taxon>
        <taxon>Dikarya</taxon>
        <taxon>Ascomycota</taxon>
        <taxon>Saccharomycotina</taxon>
        <taxon>Pichiomycetes</taxon>
        <taxon>Metschnikowiaceae</taxon>
        <taxon>Sungouiella</taxon>
    </lineage>
</organism>
<keyword evidence="1" id="KW-0732">Signal</keyword>
<feature type="signal peptide" evidence="1">
    <location>
        <begin position="1"/>
        <end position="23"/>
    </location>
</feature>
<feature type="chain" id="PRO_5012137084" evidence="1">
    <location>
        <begin position="24"/>
        <end position="245"/>
    </location>
</feature>
<dbReference type="Proteomes" id="UP000182259">
    <property type="component" value="Chromosome VI"/>
</dbReference>
<sequence>MAAKSIQPQTLMLWIFFVPLVYAVTSPAELGSYKNPHPRPYERCEAHDLIKLSECCNDVLAKLDDCKAGDLACECCALQHMDPLCYSLCPGNPSTNFLSVLYNDCAPLNDVNACNLPFKKVDGQKAVGGRKPEEDEEDPNKVSVKSVVLNVEVEDDKGILLYSADAMYDSMAVTDEQSDEADEMLEVKSEKEEAEKSISKSTKPKVVLVNASNATSTYYCDSGNIISIYFFQLLTTRYNRAFKLT</sequence>
<evidence type="ECO:0000313" key="3">
    <source>
        <dbReference type="Proteomes" id="UP000182259"/>
    </source>
</evidence>
<proteinExistence type="predicted"/>
<dbReference type="AlphaFoldDB" id="A0A1L0C4D0"/>
<gene>
    <name evidence="2" type="ORF">SAMEA4029009_CIC11G00000005697</name>
</gene>
<reference evidence="2 3" key="1">
    <citation type="submission" date="2016-10" db="EMBL/GenBank/DDBJ databases">
        <authorList>
            <person name="de Groot N.N."/>
        </authorList>
    </citation>
    <scope>NUCLEOTIDE SEQUENCE [LARGE SCALE GENOMIC DNA]</scope>
    <source>
        <strain evidence="2 3">PYCC 4715</strain>
    </source>
</reference>
<accession>A0A1L0C4D0</accession>
<dbReference type="EMBL" id="LT635769">
    <property type="protein sequence ID" value="SGZ58465.1"/>
    <property type="molecule type" value="Genomic_DNA"/>
</dbReference>
<evidence type="ECO:0000256" key="1">
    <source>
        <dbReference type="SAM" id="SignalP"/>
    </source>
</evidence>
<protein>
    <submittedName>
        <fullName evidence="2">CIC11C00000005697</fullName>
    </submittedName>
</protein>
<evidence type="ECO:0000313" key="2">
    <source>
        <dbReference type="EMBL" id="SGZ58465.1"/>
    </source>
</evidence>